<accession>A0ACB5SQT3</accession>
<protein>
    <submittedName>
        <fullName evidence="1">Unnamed protein product</fullName>
    </submittedName>
</protein>
<reference evidence="1" key="1">
    <citation type="submission" date="2023-04" db="EMBL/GenBank/DDBJ databases">
        <title>Ambrosiozyma monospora NBRC 10751.</title>
        <authorList>
            <person name="Ichikawa N."/>
            <person name="Sato H."/>
            <person name="Tonouchi N."/>
        </authorList>
    </citation>
    <scope>NUCLEOTIDE SEQUENCE</scope>
    <source>
        <strain evidence="1">NBRC 10751</strain>
    </source>
</reference>
<dbReference type="EMBL" id="BSXS01000002">
    <property type="protein sequence ID" value="GME70152.1"/>
    <property type="molecule type" value="Genomic_DNA"/>
</dbReference>
<proteinExistence type="predicted"/>
<evidence type="ECO:0000313" key="2">
    <source>
        <dbReference type="Proteomes" id="UP001165064"/>
    </source>
</evidence>
<keyword evidence="2" id="KW-1185">Reference proteome</keyword>
<gene>
    <name evidence="1" type="ORF">Amon02_000005900</name>
</gene>
<sequence>MLSRAARYGRIPNVDVLTLKRSITIQQPTSSLINTPTDLSTTSRKVKVSENISDLPTTQTTIAETTTSTLPTSTSTQPTVLKEDPVFQTVGTPQSTLSISVPPSVPIHVKRGSLLTLFTGNTSKFTNSSNSTTAATTTKINSVVSSTFNVSEPFRRFLYGGINSTYQKLVATVPLNLLVSAHDTSRAFGKTFAIQSTKTFCNVALDGTVDWAILEPKSLHVYTGNSLNISSVKFPKRLSNDAVKQLNKEKKNKDLGVTIPGLRSFFQTGYTLLSGRGFVSLVGSGTIFKLNLVQGEEISIKRGNLLATTIKDKKEFSDGHFVAQILTKSPELELNSDEKQKKEEVKEVKINPDEAPSEDTFWFKANAFWKTFKSAVKSNSDSAYASIIGNGGYITIKGPRTLLIQTNSGLDQYVLSNSGSLGVGLEYVDKFIKDKTEFKQPEQTPGDNFSVVTIKNGKVEYRNTPNFQDEVQRIENLKKGDK</sequence>
<comment type="caution">
    <text evidence="1">The sequence shown here is derived from an EMBL/GenBank/DDBJ whole genome shotgun (WGS) entry which is preliminary data.</text>
</comment>
<name>A0ACB5SQT3_AMBMO</name>
<evidence type="ECO:0000313" key="1">
    <source>
        <dbReference type="EMBL" id="GME70152.1"/>
    </source>
</evidence>
<organism evidence="1 2">
    <name type="scientific">Ambrosiozyma monospora</name>
    <name type="common">Yeast</name>
    <name type="synonym">Endomycopsis monosporus</name>
    <dbReference type="NCBI Taxonomy" id="43982"/>
    <lineage>
        <taxon>Eukaryota</taxon>
        <taxon>Fungi</taxon>
        <taxon>Dikarya</taxon>
        <taxon>Ascomycota</taxon>
        <taxon>Saccharomycotina</taxon>
        <taxon>Pichiomycetes</taxon>
        <taxon>Pichiales</taxon>
        <taxon>Pichiaceae</taxon>
        <taxon>Ambrosiozyma</taxon>
    </lineage>
</organism>
<dbReference type="Proteomes" id="UP001165064">
    <property type="component" value="Unassembled WGS sequence"/>
</dbReference>